<comment type="caution">
    <text evidence="2">The sequence shown here is derived from an EMBL/GenBank/DDBJ whole genome shotgun (WGS) entry which is preliminary data.</text>
</comment>
<feature type="transmembrane region" description="Helical" evidence="1">
    <location>
        <begin position="50"/>
        <end position="71"/>
    </location>
</feature>
<dbReference type="Proteomes" id="UP000824200">
    <property type="component" value="Unassembled WGS sequence"/>
</dbReference>
<organism evidence="2 3">
    <name type="scientific">Candidatus Fimimonas gallinarum</name>
    <dbReference type="NCBI Taxonomy" id="2840821"/>
    <lineage>
        <taxon>Bacteria</taxon>
        <taxon>Pseudomonadati</taxon>
        <taxon>Myxococcota</taxon>
        <taxon>Myxococcia</taxon>
        <taxon>Myxococcales</taxon>
        <taxon>Cystobacterineae</taxon>
        <taxon>Myxococcaceae</taxon>
        <taxon>Myxococcaceae incertae sedis</taxon>
        <taxon>Candidatus Fimimonas</taxon>
    </lineage>
</organism>
<accession>A0A9D1J8I1</accession>
<feature type="transmembrane region" description="Helical" evidence="1">
    <location>
        <begin position="15"/>
        <end position="38"/>
    </location>
</feature>
<keyword evidence="1" id="KW-1133">Transmembrane helix</keyword>
<protein>
    <submittedName>
        <fullName evidence="2">Uncharacterized protein</fullName>
    </submittedName>
</protein>
<dbReference type="EMBL" id="DVHL01000044">
    <property type="protein sequence ID" value="HIR66336.1"/>
    <property type="molecule type" value="Genomic_DNA"/>
</dbReference>
<evidence type="ECO:0000313" key="2">
    <source>
        <dbReference type="EMBL" id="HIR66336.1"/>
    </source>
</evidence>
<sequence length="158" mass="18214">MRIFYNFSPVIKISLWLMFAISLIVVIFAVLIISGVTIPLNITPGQATVALFFFSITTLVSLTFATIHYRFTDTHVRLNLLFLDILGGRIAIRNILNMVKKDNKLYISFLWTGEDPVIAEIAVHPKHFDKVRILLLSKNARIVYFDEDQQKQEEEQQD</sequence>
<dbReference type="AlphaFoldDB" id="A0A9D1J8I1"/>
<name>A0A9D1J8I1_9BACT</name>
<proteinExistence type="predicted"/>
<keyword evidence="1" id="KW-0812">Transmembrane</keyword>
<evidence type="ECO:0000313" key="3">
    <source>
        <dbReference type="Proteomes" id="UP000824200"/>
    </source>
</evidence>
<reference evidence="2" key="2">
    <citation type="journal article" date="2021" name="PeerJ">
        <title>Extensive microbial diversity within the chicken gut microbiome revealed by metagenomics and culture.</title>
        <authorList>
            <person name="Gilroy R."/>
            <person name="Ravi A."/>
            <person name="Getino M."/>
            <person name="Pursley I."/>
            <person name="Horton D.L."/>
            <person name="Alikhan N.F."/>
            <person name="Baker D."/>
            <person name="Gharbi K."/>
            <person name="Hall N."/>
            <person name="Watson M."/>
            <person name="Adriaenssens E.M."/>
            <person name="Foster-Nyarko E."/>
            <person name="Jarju S."/>
            <person name="Secka A."/>
            <person name="Antonio M."/>
            <person name="Oren A."/>
            <person name="Chaudhuri R.R."/>
            <person name="La Ragione R."/>
            <person name="Hildebrand F."/>
            <person name="Pallen M.J."/>
        </authorList>
    </citation>
    <scope>NUCLEOTIDE SEQUENCE</scope>
    <source>
        <strain evidence="2">CHK121-14286</strain>
    </source>
</reference>
<keyword evidence="1" id="KW-0472">Membrane</keyword>
<reference evidence="2" key="1">
    <citation type="submission" date="2020-10" db="EMBL/GenBank/DDBJ databases">
        <authorList>
            <person name="Gilroy R."/>
        </authorList>
    </citation>
    <scope>NUCLEOTIDE SEQUENCE</scope>
    <source>
        <strain evidence="2">CHK121-14286</strain>
    </source>
</reference>
<evidence type="ECO:0000256" key="1">
    <source>
        <dbReference type="SAM" id="Phobius"/>
    </source>
</evidence>
<gene>
    <name evidence="2" type="ORF">IAC95_05605</name>
</gene>